<evidence type="ECO:0000256" key="4">
    <source>
        <dbReference type="PROSITE-ProRule" id="PRU00409"/>
    </source>
</evidence>
<dbReference type="Pfam" id="PF22660">
    <property type="entry name" value="RS_preATP-grasp-like"/>
    <property type="match status" value="1"/>
</dbReference>
<organism evidence="6 7">
    <name type="scientific">Bradyrhizobium brasilense</name>
    <dbReference type="NCBI Taxonomy" id="1419277"/>
    <lineage>
        <taxon>Bacteria</taxon>
        <taxon>Pseudomonadati</taxon>
        <taxon>Pseudomonadota</taxon>
        <taxon>Alphaproteobacteria</taxon>
        <taxon>Hyphomicrobiales</taxon>
        <taxon>Nitrobacteraceae</taxon>
        <taxon>Bradyrhizobium</taxon>
    </lineage>
</organism>
<dbReference type="Pfam" id="PF18603">
    <property type="entry name" value="LAL_C2"/>
    <property type="match status" value="1"/>
</dbReference>
<gene>
    <name evidence="6" type="ORF">QA636_16075</name>
</gene>
<sequence>MKTVVVLGGNQMACPAIARIQQHGFHVVAVDGSAEAPARDVADRFVQQNFSDVPATSAALAEIEFDGVIPLNDFAVRAAATIARERNLPGWNEFAELCFTSKVAMKRCWMESGLPTAHCVFSTVAQLVAGRFPQWESWPAVVKPAFSGGGSRGVFVAHGWGEVQAGLSEVASTYLDGDVVIEEFVKGTEHTLEVLICRGIPTLLSISDKENYPGNDTVVQKLHFPGPIGHSLRTKLERLVFAACAAMRLTDGTTHFEVLIRNGEPVLLEVGGRPGGGLNFHPICEISTGYDYPGLLAAALTGGLPNFTRKPAEHLVWHYFPRGEGVLRAIDGFGEIKEQPDVVDAEMYEQVGKARLDLRNDLARPGYVLVRSISNAEARERAARLVESVQFVTADQEGDKP</sequence>
<evidence type="ECO:0000256" key="1">
    <source>
        <dbReference type="ARBA" id="ARBA00022598"/>
    </source>
</evidence>
<evidence type="ECO:0000313" key="7">
    <source>
        <dbReference type="Proteomes" id="UP001221546"/>
    </source>
</evidence>
<dbReference type="Pfam" id="PF13535">
    <property type="entry name" value="ATP-grasp_4"/>
    <property type="match status" value="1"/>
</dbReference>
<dbReference type="InterPro" id="IPR040570">
    <property type="entry name" value="LAL_C2"/>
</dbReference>
<dbReference type="InterPro" id="IPR052032">
    <property type="entry name" value="ATP-dep_AA_Ligase"/>
</dbReference>
<dbReference type="SUPFAM" id="SSF52440">
    <property type="entry name" value="PreATP-grasp domain"/>
    <property type="match status" value="1"/>
</dbReference>
<keyword evidence="3 4" id="KW-0067">ATP-binding</keyword>
<keyword evidence="1" id="KW-0436">Ligase</keyword>
<protein>
    <submittedName>
        <fullName evidence="6">ATP-grasp domain-containing protein</fullName>
    </submittedName>
</protein>
<dbReference type="SUPFAM" id="SSF56059">
    <property type="entry name" value="Glutathione synthetase ATP-binding domain-like"/>
    <property type="match status" value="1"/>
</dbReference>
<accession>A0ABY8JP09</accession>
<dbReference type="Gene3D" id="3.40.50.20">
    <property type="match status" value="1"/>
</dbReference>
<dbReference type="Proteomes" id="UP001221546">
    <property type="component" value="Chromosome"/>
</dbReference>
<feature type="domain" description="ATP-grasp" evidence="5">
    <location>
        <begin position="106"/>
        <end position="301"/>
    </location>
</feature>
<proteinExistence type="predicted"/>
<dbReference type="InterPro" id="IPR016185">
    <property type="entry name" value="PreATP-grasp_dom_sf"/>
</dbReference>
<keyword evidence="7" id="KW-1185">Reference proteome</keyword>
<dbReference type="PANTHER" id="PTHR43585">
    <property type="entry name" value="FUMIPYRROLE BIOSYNTHESIS PROTEIN C"/>
    <property type="match status" value="1"/>
</dbReference>
<dbReference type="RefSeq" id="WP_141341270.1">
    <property type="nucleotide sequence ID" value="NZ_CP121646.1"/>
</dbReference>
<dbReference type="InterPro" id="IPR011761">
    <property type="entry name" value="ATP-grasp"/>
</dbReference>
<keyword evidence="2 4" id="KW-0547">Nucleotide-binding</keyword>
<reference evidence="6 7" key="1">
    <citation type="submission" date="2023-04" db="EMBL/GenBank/DDBJ databases">
        <title>Australian commercial rhizobial inoculants.</title>
        <authorList>
            <person name="Kohlmeier M.G."/>
            <person name="O'Hara G.W."/>
            <person name="Colombi E."/>
            <person name="Ramsay J.P."/>
            <person name="Terpolilli J."/>
        </authorList>
    </citation>
    <scope>NUCLEOTIDE SEQUENCE [LARGE SCALE GENOMIC DNA]</scope>
    <source>
        <strain evidence="6 7">CB627</strain>
    </source>
</reference>
<dbReference type="InterPro" id="IPR054350">
    <property type="entry name" value="PurT/PurK_preATP-grasp"/>
</dbReference>
<dbReference type="Gene3D" id="3.30.470.20">
    <property type="entry name" value="ATP-grasp fold, B domain"/>
    <property type="match status" value="1"/>
</dbReference>
<dbReference type="PROSITE" id="PS50975">
    <property type="entry name" value="ATP_GRASP"/>
    <property type="match status" value="1"/>
</dbReference>
<evidence type="ECO:0000256" key="3">
    <source>
        <dbReference type="ARBA" id="ARBA00022840"/>
    </source>
</evidence>
<evidence type="ECO:0000313" key="6">
    <source>
        <dbReference type="EMBL" id="WFU66914.1"/>
    </source>
</evidence>
<dbReference type="EMBL" id="CP121646">
    <property type="protein sequence ID" value="WFU66914.1"/>
    <property type="molecule type" value="Genomic_DNA"/>
</dbReference>
<evidence type="ECO:0000256" key="2">
    <source>
        <dbReference type="ARBA" id="ARBA00022741"/>
    </source>
</evidence>
<name>A0ABY8JP09_9BRAD</name>
<dbReference type="PANTHER" id="PTHR43585:SF2">
    <property type="entry name" value="ATP-GRASP ENZYME FSQD"/>
    <property type="match status" value="1"/>
</dbReference>
<evidence type="ECO:0000259" key="5">
    <source>
        <dbReference type="PROSITE" id="PS50975"/>
    </source>
</evidence>